<feature type="region of interest" description="Disordered" evidence="1">
    <location>
        <begin position="99"/>
        <end position="136"/>
    </location>
</feature>
<organism evidence="3 4">
    <name type="scientific">Desulfovibrio desulfuricans</name>
    <dbReference type="NCBI Taxonomy" id="876"/>
    <lineage>
        <taxon>Bacteria</taxon>
        <taxon>Pseudomonadati</taxon>
        <taxon>Thermodesulfobacteriota</taxon>
        <taxon>Desulfovibrionia</taxon>
        <taxon>Desulfovibrionales</taxon>
        <taxon>Desulfovibrionaceae</taxon>
        <taxon>Desulfovibrio</taxon>
    </lineage>
</organism>
<evidence type="ECO:0000256" key="1">
    <source>
        <dbReference type="SAM" id="MobiDB-lite"/>
    </source>
</evidence>
<dbReference type="AlphaFoldDB" id="A0AA94HSI8"/>
<feature type="chain" id="PRO_5041690030" description="DUF1090 domain-containing protein" evidence="2">
    <location>
        <begin position="28"/>
        <end position="136"/>
    </location>
</feature>
<evidence type="ECO:0008006" key="5">
    <source>
        <dbReference type="Google" id="ProtNLM"/>
    </source>
</evidence>
<comment type="caution">
    <text evidence="3">The sequence shown here is derived from an EMBL/GenBank/DDBJ whole genome shotgun (WGS) entry which is preliminary data.</text>
</comment>
<feature type="compositionally biased region" description="Basic and acidic residues" evidence="1">
    <location>
        <begin position="99"/>
        <end position="108"/>
    </location>
</feature>
<feature type="signal peptide" evidence="2">
    <location>
        <begin position="1"/>
        <end position="27"/>
    </location>
</feature>
<reference evidence="4" key="1">
    <citation type="submission" date="2016-11" db="EMBL/GenBank/DDBJ databases">
        <authorList>
            <person name="Jaros S."/>
            <person name="Januszkiewicz K."/>
            <person name="Wedrychowicz H."/>
        </authorList>
    </citation>
    <scope>NUCLEOTIDE SEQUENCE [LARGE SCALE GENOMIC DNA]</scope>
    <source>
        <strain evidence="4">DSM 7057</strain>
    </source>
</reference>
<dbReference type="Proteomes" id="UP000182680">
    <property type="component" value="Unassembled WGS sequence"/>
</dbReference>
<dbReference type="EMBL" id="FPIW01000019">
    <property type="protein sequence ID" value="SFW45083.1"/>
    <property type="molecule type" value="Genomic_DNA"/>
</dbReference>
<dbReference type="RefSeq" id="WP_012624261.1">
    <property type="nucleotide sequence ID" value="NZ_FPIW01000019.1"/>
</dbReference>
<evidence type="ECO:0000256" key="2">
    <source>
        <dbReference type="SAM" id="SignalP"/>
    </source>
</evidence>
<evidence type="ECO:0000313" key="4">
    <source>
        <dbReference type="Proteomes" id="UP000182680"/>
    </source>
</evidence>
<dbReference type="Pfam" id="PF06476">
    <property type="entry name" value="DUF1090"/>
    <property type="match status" value="1"/>
</dbReference>
<dbReference type="InterPro" id="IPR009468">
    <property type="entry name" value="DUF1090"/>
</dbReference>
<feature type="compositionally biased region" description="Basic and acidic residues" evidence="1">
    <location>
        <begin position="115"/>
        <end position="136"/>
    </location>
</feature>
<evidence type="ECO:0000313" key="3">
    <source>
        <dbReference type="EMBL" id="SFW45083.1"/>
    </source>
</evidence>
<name>A0AA94HSI8_DESDE</name>
<keyword evidence="2" id="KW-0732">Signal</keyword>
<gene>
    <name evidence="3" type="ORF">SAMN02910291_01345</name>
</gene>
<accession>A0AA94HSI8</accession>
<sequence>MKYYAAMPVSLCVALITLFVWASVAQAGGVCQKKMAHIQRQIDIARQHNNTQRAAGLERALENVRTWCTDDGEQAEAEIAVMEKQEKVQERQAELDKALARDKQESKIAKRKHKLQEAQRELREAEKARDALKSGR</sequence>
<proteinExistence type="predicted"/>
<protein>
    <recommendedName>
        <fullName evidence="5">DUF1090 domain-containing protein</fullName>
    </recommendedName>
</protein>